<keyword evidence="2" id="KW-1185">Reference proteome</keyword>
<dbReference type="EMBL" id="JAQQWI010000017">
    <property type="protein sequence ID" value="KAK8005827.1"/>
    <property type="molecule type" value="Genomic_DNA"/>
</dbReference>
<dbReference type="Proteomes" id="UP001396898">
    <property type="component" value="Unassembled WGS sequence"/>
</dbReference>
<reference evidence="1 2" key="1">
    <citation type="submission" date="2023-01" db="EMBL/GenBank/DDBJ databases">
        <title>Analysis of 21 Apiospora genomes using comparative genomics revels a genus with tremendous synthesis potential of carbohydrate active enzymes and secondary metabolites.</title>
        <authorList>
            <person name="Sorensen T."/>
        </authorList>
    </citation>
    <scope>NUCLEOTIDE SEQUENCE [LARGE SCALE GENOMIC DNA]</scope>
    <source>
        <strain evidence="1 2">CBS 20057</strain>
    </source>
</reference>
<sequence length="253" mass="26935">MVELGSGFRLISGFSLGSNQEAQVVMVLVPGMRRQGKFDQWPTHYATNKDIDGNGYSLKKHPTVESHKSQVTTVIMEKAAAVDGSSCSISHDISKPQLSGLGLDFAGVLEPPGEGFGPVDGHGDAVVARRRLDTAIQVAQHEEIGVDEPQRLGGVVHQEDPVVCIHVYEAVISMVHADIAAQPSYLGGVVGVDRVPDAMGAPGVAHQLSQLRERDEPLVVAALDEGRELDETDAEELRVEVVGHRRGDADGAA</sequence>
<protein>
    <submittedName>
        <fullName evidence="1">Uncharacterized protein</fullName>
    </submittedName>
</protein>
<proteinExistence type="predicted"/>
<organism evidence="1 2">
    <name type="scientific">Apiospora marii</name>
    <dbReference type="NCBI Taxonomy" id="335849"/>
    <lineage>
        <taxon>Eukaryota</taxon>
        <taxon>Fungi</taxon>
        <taxon>Dikarya</taxon>
        <taxon>Ascomycota</taxon>
        <taxon>Pezizomycotina</taxon>
        <taxon>Sordariomycetes</taxon>
        <taxon>Xylariomycetidae</taxon>
        <taxon>Amphisphaeriales</taxon>
        <taxon>Apiosporaceae</taxon>
        <taxon>Apiospora</taxon>
    </lineage>
</organism>
<gene>
    <name evidence="1" type="ORF">PG991_012124</name>
</gene>
<comment type="caution">
    <text evidence="1">The sequence shown here is derived from an EMBL/GenBank/DDBJ whole genome shotgun (WGS) entry which is preliminary data.</text>
</comment>
<evidence type="ECO:0000313" key="1">
    <source>
        <dbReference type="EMBL" id="KAK8005827.1"/>
    </source>
</evidence>
<evidence type="ECO:0000313" key="2">
    <source>
        <dbReference type="Proteomes" id="UP001396898"/>
    </source>
</evidence>
<name>A0ABR1R947_9PEZI</name>
<accession>A0ABR1R947</accession>